<feature type="region of interest" description="Disordered" evidence="1">
    <location>
        <begin position="43"/>
        <end position="65"/>
    </location>
</feature>
<accession>A0ABU6RMM7</accession>
<sequence>MLRDFLLHFIVSFRNFHRTGNPWVGGSHPYIFSAFSDAGPGAPKTLMASGGRGRGRDRRGNDRNIPMDNQAEFLAAMTNLANTIQAGVAAMNQARGNENVDHQAGGGLMT</sequence>
<proteinExistence type="predicted"/>
<organism evidence="2 3">
    <name type="scientific">Stylosanthes scabra</name>
    <dbReference type="NCBI Taxonomy" id="79078"/>
    <lineage>
        <taxon>Eukaryota</taxon>
        <taxon>Viridiplantae</taxon>
        <taxon>Streptophyta</taxon>
        <taxon>Embryophyta</taxon>
        <taxon>Tracheophyta</taxon>
        <taxon>Spermatophyta</taxon>
        <taxon>Magnoliopsida</taxon>
        <taxon>eudicotyledons</taxon>
        <taxon>Gunneridae</taxon>
        <taxon>Pentapetalae</taxon>
        <taxon>rosids</taxon>
        <taxon>fabids</taxon>
        <taxon>Fabales</taxon>
        <taxon>Fabaceae</taxon>
        <taxon>Papilionoideae</taxon>
        <taxon>50 kb inversion clade</taxon>
        <taxon>dalbergioids sensu lato</taxon>
        <taxon>Dalbergieae</taxon>
        <taxon>Pterocarpus clade</taxon>
        <taxon>Stylosanthes</taxon>
    </lineage>
</organism>
<evidence type="ECO:0000313" key="3">
    <source>
        <dbReference type="Proteomes" id="UP001341840"/>
    </source>
</evidence>
<reference evidence="2 3" key="1">
    <citation type="journal article" date="2023" name="Plants (Basel)">
        <title>Bridging the Gap: Combining Genomics and Transcriptomics Approaches to Understand Stylosanthes scabra, an Orphan Legume from the Brazilian Caatinga.</title>
        <authorList>
            <person name="Ferreira-Neto J.R.C."/>
            <person name="da Silva M.D."/>
            <person name="Binneck E."/>
            <person name="de Melo N.F."/>
            <person name="da Silva R.H."/>
            <person name="de Melo A.L.T.M."/>
            <person name="Pandolfi V."/>
            <person name="Bustamante F.O."/>
            <person name="Brasileiro-Vidal A.C."/>
            <person name="Benko-Iseppon A.M."/>
        </authorList>
    </citation>
    <scope>NUCLEOTIDE SEQUENCE [LARGE SCALE GENOMIC DNA]</scope>
    <source>
        <tissue evidence="2">Leaves</tissue>
    </source>
</reference>
<dbReference type="EMBL" id="JASCZI010030885">
    <property type="protein sequence ID" value="MED6125194.1"/>
    <property type="molecule type" value="Genomic_DNA"/>
</dbReference>
<evidence type="ECO:0000256" key="1">
    <source>
        <dbReference type="SAM" id="MobiDB-lite"/>
    </source>
</evidence>
<evidence type="ECO:0000313" key="2">
    <source>
        <dbReference type="EMBL" id="MED6125194.1"/>
    </source>
</evidence>
<gene>
    <name evidence="2" type="ORF">PIB30_066412</name>
</gene>
<keyword evidence="3" id="KW-1185">Reference proteome</keyword>
<protein>
    <submittedName>
        <fullName evidence="2">Uncharacterized protein</fullName>
    </submittedName>
</protein>
<comment type="caution">
    <text evidence="2">The sequence shown here is derived from an EMBL/GenBank/DDBJ whole genome shotgun (WGS) entry which is preliminary data.</text>
</comment>
<name>A0ABU6RMM7_9FABA</name>
<dbReference type="Proteomes" id="UP001341840">
    <property type="component" value="Unassembled WGS sequence"/>
</dbReference>